<dbReference type="PANTHER" id="PTHR13774:SF17">
    <property type="entry name" value="PHENAZINE BIOSYNTHESIS-LIKE DOMAIN-CONTAINING PROTEIN"/>
    <property type="match status" value="1"/>
</dbReference>
<comment type="similarity">
    <text evidence="1">Belongs to the PhzF family.</text>
</comment>
<organism evidence="3 4">
    <name type="scientific">Alcanivorax jadensis T9</name>
    <dbReference type="NCBI Taxonomy" id="1177181"/>
    <lineage>
        <taxon>Bacteria</taxon>
        <taxon>Pseudomonadati</taxon>
        <taxon>Pseudomonadota</taxon>
        <taxon>Gammaproteobacteria</taxon>
        <taxon>Oceanospirillales</taxon>
        <taxon>Alcanivoracaceae</taxon>
        <taxon>Alcanivorax</taxon>
    </lineage>
</organism>
<keyword evidence="2" id="KW-0413">Isomerase</keyword>
<gene>
    <name evidence="3" type="ORF">T9A_01514</name>
</gene>
<reference evidence="3 4" key="1">
    <citation type="submission" date="2012-09" db="EMBL/GenBank/DDBJ databases">
        <title>Genome Sequence of alkane-degrading Bacterium Alcanivorax jadensis T9.</title>
        <authorList>
            <person name="Lai Q."/>
            <person name="Shao Z."/>
        </authorList>
    </citation>
    <scope>NUCLEOTIDE SEQUENCE [LARGE SCALE GENOMIC DNA]</scope>
    <source>
        <strain evidence="3 4">T9</strain>
    </source>
</reference>
<protein>
    <submittedName>
        <fullName evidence="3">Phenazine biosynthesis-like protein</fullName>
    </submittedName>
</protein>
<keyword evidence="4" id="KW-1185">Reference proteome</keyword>
<dbReference type="RefSeq" id="WP_035246595.1">
    <property type="nucleotide sequence ID" value="NZ_ARXU01000004.1"/>
</dbReference>
<name>A0ABR4WE20_9GAMM</name>
<dbReference type="Gene3D" id="3.10.310.10">
    <property type="entry name" value="Diaminopimelate Epimerase, Chain A, domain 1"/>
    <property type="match status" value="2"/>
</dbReference>
<accession>A0ABR4WE20</accession>
<dbReference type="PIRSF" id="PIRSF016184">
    <property type="entry name" value="PhzC_PhzF"/>
    <property type="match status" value="1"/>
</dbReference>
<dbReference type="EMBL" id="ARXU01000004">
    <property type="protein sequence ID" value="KGD61565.1"/>
    <property type="molecule type" value="Genomic_DNA"/>
</dbReference>
<evidence type="ECO:0000313" key="4">
    <source>
        <dbReference type="Proteomes" id="UP000029443"/>
    </source>
</evidence>
<dbReference type="InterPro" id="IPR003719">
    <property type="entry name" value="Phenazine_PhzF-like"/>
</dbReference>
<evidence type="ECO:0000313" key="3">
    <source>
        <dbReference type="EMBL" id="KGD61565.1"/>
    </source>
</evidence>
<sequence>MKLYQVDAFTSSLFAGNPAAVVPLESWPDDALLQNIAMENNLSETAFLVADDTGHTLRWFTPSVEVDLCGHATLAAAWVVFNALGFPGERIRFNTASGALYVERNGQTLSLDFPSRPAHPVSSRAPYEQALGIPLTEVLQARDTLVVLDSAEQVRNFQPDFAAIGKLDTFAIMITAPGDDCDFVSRFFAPAKGVPEDPVTGSAHCTLVPYWAERLGKTTLHARQLSARGGELHCTLKGDRVTLSGQARCFLKGDILL</sequence>
<dbReference type="PANTHER" id="PTHR13774">
    <property type="entry name" value="PHENAZINE BIOSYNTHESIS PROTEIN"/>
    <property type="match status" value="1"/>
</dbReference>
<evidence type="ECO:0000256" key="1">
    <source>
        <dbReference type="ARBA" id="ARBA00008270"/>
    </source>
</evidence>
<evidence type="ECO:0000256" key="2">
    <source>
        <dbReference type="ARBA" id="ARBA00023235"/>
    </source>
</evidence>
<dbReference type="Pfam" id="PF02567">
    <property type="entry name" value="PhzC-PhzF"/>
    <property type="match status" value="1"/>
</dbReference>
<dbReference type="Proteomes" id="UP000029443">
    <property type="component" value="Unassembled WGS sequence"/>
</dbReference>
<dbReference type="NCBIfam" id="TIGR00654">
    <property type="entry name" value="PhzF_family"/>
    <property type="match status" value="1"/>
</dbReference>
<comment type="caution">
    <text evidence="3">The sequence shown here is derived from an EMBL/GenBank/DDBJ whole genome shotgun (WGS) entry which is preliminary data.</text>
</comment>
<proteinExistence type="inferred from homology"/>
<dbReference type="SUPFAM" id="SSF54506">
    <property type="entry name" value="Diaminopimelate epimerase-like"/>
    <property type="match status" value="1"/>
</dbReference>